<keyword evidence="3" id="KW-1185">Reference proteome</keyword>
<dbReference type="Proteomes" id="UP000053257">
    <property type="component" value="Unassembled WGS sequence"/>
</dbReference>
<reference evidence="2 3" key="1">
    <citation type="journal article" date="2014" name="PLoS Genet.">
        <title>Analysis of the Phlebiopsis gigantea genome, transcriptome and secretome provides insight into its pioneer colonization strategies of wood.</title>
        <authorList>
            <person name="Hori C."/>
            <person name="Ishida T."/>
            <person name="Igarashi K."/>
            <person name="Samejima M."/>
            <person name="Suzuki H."/>
            <person name="Master E."/>
            <person name="Ferreira P."/>
            <person name="Ruiz-Duenas F.J."/>
            <person name="Held B."/>
            <person name="Canessa P."/>
            <person name="Larrondo L.F."/>
            <person name="Schmoll M."/>
            <person name="Druzhinina I.S."/>
            <person name="Kubicek C.P."/>
            <person name="Gaskell J.A."/>
            <person name="Kersten P."/>
            <person name="St John F."/>
            <person name="Glasner J."/>
            <person name="Sabat G."/>
            <person name="Splinter BonDurant S."/>
            <person name="Syed K."/>
            <person name="Yadav J."/>
            <person name="Mgbeahuruike A.C."/>
            <person name="Kovalchuk A."/>
            <person name="Asiegbu F.O."/>
            <person name="Lackner G."/>
            <person name="Hoffmeister D."/>
            <person name="Rencoret J."/>
            <person name="Gutierrez A."/>
            <person name="Sun H."/>
            <person name="Lindquist E."/>
            <person name="Barry K."/>
            <person name="Riley R."/>
            <person name="Grigoriev I.V."/>
            <person name="Henrissat B."/>
            <person name="Kues U."/>
            <person name="Berka R.M."/>
            <person name="Martinez A.T."/>
            <person name="Covert S.F."/>
            <person name="Blanchette R.A."/>
            <person name="Cullen D."/>
        </authorList>
    </citation>
    <scope>NUCLEOTIDE SEQUENCE [LARGE SCALE GENOMIC DNA]</scope>
    <source>
        <strain evidence="2 3">11061_1 CR5-6</strain>
    </source>
</reference>
<dbReference type="HOGENOM" id="CLU_1928374_0_0_1"/>
<dbReference type="EMBL" id="KN840522">
    <property type="protein sequence ID" value="KIP06230.1"/>
    <property type="molecule type" value="Genomic_DNA"/>
</dbReference>
<feature type="transmembrane region" description="Helical" evidence="1">
    <location>
        <begin position="98"/>
        <end position="117"/>
    </location>
</feature>
<keyword evidence="1" id="KW-0812">Transmembrane</keyword>
<organism evidence="2 3">
    <name type="scientific">Phlebiopsis gigantea (strain 11061_1 CR5-6)</name>
    <name type="common">White-rot fungus</name>
    <name type="synonym">Peniophora gigantea</name>
    <dbReference type="NCBI Taxonomy" id="745531"/>
    <lineage>
        <taxon>Eukaryota</taxon>
        <taxon>Fungi</taxon>
        <taxon>Dikarya</taxon>
        <taxon>Basidiomycota</taxon>
        <taxon>Agaricomycotina</taxon>
        <taxon>Agaricomycetes</taxon>
        <taxon>Polyporales</taxon>
        <taxon>Phanerochaetaceae</taxon>
        <taxon>Phlebiopsis</taxon>
    </lineage>
</organism>
<evidence type="ECO:0000256" key="1">
    <source>
        <dbReference type="SAM" id="Phobius"/>
    </source>
</evidence>
<accession>A0A0C3S9I0</accession>
<keyword evidence="1" id="KW-0472">Membrane</keyword>
<dbReference type="AlphaFoldDB" id="A0A0C3S9I0"/>
<keyword evidence="1" id="KW-1133">Transmembrane helix</keyword>
<protein>
    <submittedName>
        <fullName evidence="2">Uncharacterized protein</fullName>
    </submittedName>
</protein>
<evidence type="ECO:0000313" key="3">
    <source>
        <dbReference type="Proteomes" id="UP000053257"/>
    </source>
</evidence>
<name>A0A0C3S9I0_PHLG1</name>
<evidence type="ECO:0000313" key="2">
    <source>
        <dbReference type="EMBL" id="KIP06230.1"/>
    </source>
</evidence>
<proteinExistence type="predicted"/>
<gene>
    <name evidence="2" type="ORF">PHLGIDRAFT_465791</name>
</gene>
<sequence>MHPYNQEILYIPSSRYRDRSDHLIRISGSGLTLSCIANLTNLSTCTACPLGATTSPLAARITQGRLHFGSIVFPSRAFDTDTREQCCIRAPRRTRSSCCCLFSAFCVLSFQLIIRMFKPRSVRAACLLAMY</sequence>